<reference evidence="14" key="1">
    <citation type="journal article" date="2019" name="Int. J. Syst. Evol. Microbiol.">
        <title>The Global Catalogue of Microorganisms (GCM) 10K type strain sequencing project: providing services to taxonomists for standard genome sequencing and annotation.</title>
        <authorList>
            <consortium name="The Broad Institute Genomics Platform"/>
            <consortium name="The Broad Institute Genome Sequencing Center for Infectious Disease"/>
            <person name="Wu L."/>
            <person name="Ma J."/>
        </authorList>
    </citation>
    <scope>NUCLEOTIDE SEQUENCE [LARGE SCALE GENOMIC DNA]</scope>
    <source>
        <strain evidence="14">CGMCC 4.7645</strain>
    </source>
</reference>
<dbReference type="InterPro" id="IPR050428">
    <property type="entry name" value="TCS_sensor_his_kinase"/>
</dbReference>
<comment type="caution">
    <text evidence="13">The sequence shown here is derived from an EMBL/GenBank/DDBJ whole genome shotgun (WGS) entry which is preliminary data.</text>
</comment>
<evidence type="ECO:0000256" key="3">
    <source>
        <dbReference type="ARBA" id="ARBA00012438"/>
    </source>
</evidence>
<dbReference type="Proteomes" id="UP001597417">
    <property type="component" value="Unassembled WGS sequence"/>
</dbReference>
<evidence type="ECO:0000256" key="10">
    <source>
        <dbReference type="ARBA" id="ARBA00023136"/>
    </source>
</evidence>
<keyword evidence="10 11" id="KW-0472">Membrane</keyword>
<evidence type="ECO:0000256" key="9">
    <source>
        <dbReference type="ARBA" id="ARBA00023012"/>
    </source>
</evidence>
<sequence>MTSTSRSSADRLRGLRWGLTALFTAMSALALVPLAWFVIDKDGKEGEARIDGDLNRVTSSVSRLVGFDKTIDFSLVNTDVLDSGCPQFAIMPGAAPAFQAHLSRRICVPMDTGVLNGLAASAVQTGKSFSGYQRGTDGSLVRVFAEPLLNRGGKYLGAVVAVADTGPQRQQHTELVLWVTGGSVILITVLGFAGHVLSGRSIRPAAAALEQQEVLLAETAHDLRTPVAALRALAEAAQNNPELSAELLPRTVRLAARMGGIIDDLLVRARLAAGVEQLSIQPVFLDQLVAAVVEEARTRDADITLTTAPTTVDADPALVQRAIGNLLDNAVKYGRQPGAQAIVHITVAGGAVTVADHGPGIDPEAAAETFDRFSSTGGSSGLGLSIVRWVAQAHGGTLSVYNADEGGAIFELRLPLSAPRQVSASNSWA</sequence>
<keyword evidence="8 11" id="KW-1133">Transmembrane helix</keyword>
<feature type="domain" description="Histidine kinase" evidence="12">
    <location>
        <begin position="218"/>
        <end position="418"/>
    </location>
</feature>
<dbReference type="Pfam" id="PF02518">
    <property type="entry name" value="HATPase_c"/>
    <property type="match status" value="1"/>
</dbReference>
<dbReference type="SUPFAM" id="SSF55874">
    <property type="entry name" value="ATPase domain of HSP90 chaperone/DNA topoisomerase II/histidine kinase"/>
    <property type="match status" value="1"/>
</dbReference>
<keyword evidence="6 11" id="KW-0812">Transmembrane</keyword>
<dbReference type="InterPro" id="IPR004358">
    <property type="entry name" value="Sig_transdc_His_kin-like_C"/>
</dbReference>
<evidence type="ECO:0000256" key="1">
    <source>
        <dbReference type="ARBA" id="ARBA00000085"/>
    </source>
</evidence>
<evidence type="ECO:0000256" key="8">
    <source>
        <dbReference type="ARBA" id="ARBA00022989"/>
    </source>
</evidence>
<evidence type="ECO:0000256" key="5">
    <source>
        <dbReference type="ARBA" id="ARBA00022679"/>
    </source>
</evidence>
<evidence type="ECO:0000256" key="6">
    <source>
        <dbReference type="ARBA" id="ARBA00022692"/>
    </source>
</evidence>
<dbReference type="SMART" id="SM00387">
    <property type="entry name" value="HATPase_c"/>
    <property type="match status" value="1"/>
</dbReference>
<gene>
    <name evidence="13" type="ORF">ACFSXZ_00020</name>
</gene>
<dbReference type="PANTHER" id="PTHR45436">
    <property type="entry name" value="SENSOR HISTIDINE KINASE YKOH"/>
    <property type="match status" value="1"/>
</dbReference>
<dbReference type="PANTHER" id="PTHR45436:SF5">
    <property type="entry name" value="SENSOR HISTIDINE KINASE TRCS"/>
    <property type="match status" value="1"/>
</dbReference>
<evidence type="ECO:0000313" key="14">
    <source>
        <dbReference type="Proteomes" id="UP001597417"/>
    </source>
</evidence>
<dbReference type="Gene3D" id="1.10.287.130">
    <property type="match status" value="1"/>
</dbReference>
<evidence type="ECO:0000256" key="7">
    <source>
        <dbReference type="ARBA" id="ARBA00022777"/>
    </source>
</evidence>
<dbReference type="PROSITE" id="PS50109">
    <property type="entry name" value="HIS_KIN"/>
    <property type="match status" value="1"/>
</dbReference>
<dbReference type="CDD" id="cd00082">
    <property type="entry name" value="HisKA"/>
    <property type="match status" value="1"/>
</dbReference>
<keyword evidence="5" id="KW-0808">Transferase</keyword>
<dbReference type="RefSeq" id="WP_378259853.1">
    <property type="nucleotide sequence ID" value="NZ_JBHUKR010000001.1"/>
</dbReference>
<dbReference type="EMBL" id="JBHUKR010000001">
    <property type="protein sequence ID" value="MFD2414715.1"/>
    <property type="molecule type" value="Genomic_DNA"/>
</dbReference>
<proteinExistence type="predicted"/>
<evidence type="ECO:0000256" key="4">
    <source>
        <dbReference type="ARBA" id="ARBA00022553"/>
    </source>
</evidence>
<feature type="transmembrane region" description="Helical" evidence="11">
    <location>
        <begin position="20"/>
        <end position="39"/>
    </location>
</feature>
<dbReference type="CDD" id="cd00075">
    <property type="entry name" value="HATPase"/>
    <property type="match status" value="1"/>
</dbReference>
<dbReference type="InterPro" id="IPR003661">
    <property type="entry name" value="HisK_dim/P_dom"/>
</dbReference>
<organism evidence="13 14">
    <name type="scientific">Amycolatopsis pigmentata</name>
    <dbReference type="NCBI Taxonomy" id="450801"/>
    <lineage>
        <taxon>Bacteria</taxon>
        <taxon>Bacillati</taxon>
        <taxon>Actinomycetota</taxon>
        <taxon>Actinomycetes</taxon>
        <taxon>Pseudonocardiales</taxon>
        <taxon>Pseudonocardiaceae</taxon>
        <taxon>Amycolatopsis</taxon>
    </lineage>
</organism>
<dbReference type="InterPro" id="IPR036890">
    <property type="entry name" value="HATPase_C_sf"/>
</dbReference>
<dbReference type="Pfam" id="PF00512">
    <property type="entry name" value="HisKA"/>
    <property type="match status" value="1"/>
</dbReference>
<evidence type="ECO:0000256" key="11">
    <source>
        <dbReference type="SAM" id="Phobius"/>
    </source>
</evidence>
<comment type="catalytic activity">
    <reaction evidence="1">
        <text>ATP + protein L-histidine = ADP + protein N-phospho-L-histidine.</text>
        <dbReference type="EC" id="2.7.13.3"/>
    </reaction>
</comment>
<keyword evidence="9" id="KW-0902">Two-component regulatory system</keyword>
<dbReference type="InterPro" id="IPR036097">
    <property type="entry name" value="HisK_dim/P_sf"/>
</dbReference>
<dbReference type="GO" id="GO:0016301">
    <property type="term" value="F:kinase activity"/>
    <property type="evidence" value="ECO:0007669"/>
    <property type="project" value="UniProtKB-KW"/>
</dbReference>
<evidence type="ECO:0000313" key="13">
    <source>
        <dbReference type="EMBL" id="MFD2414715.1"/>
    </source>
</evidence>
<comment type="subcellular location">
    <subcellularLocation>
        <location evidence="2">Cell membrane</location>
    </subcellularLocation>
</comment>
<dbReference type="InterPro" id="IPR005467">
    <property type="entry name" value="His_kinase_dom"/>
</dbReference>
<dbReference type="SUPFAM" id="SSF47384">
    <property type="entry name" value="Homodimeric domain of signal transducing histidine kinase"/>
    <property type="match status" value="1"/>
</dbReference>
<keyword evidence="7 13" id="KW-0418">Kinase</keyword>
<feature type="transmembrane region" description="Helical" evidence="11">
    <location>
        <begin position="175"/>
        <end position="197"/>
    </location>
</feature>
<evidence type="ECO:0000259" key="12">
    <source>
        <dbReference type="PROSITE" id="PS50109"/>
    </source>
</evidence>
<dbReference type="PRINTS" id="PR00344">
    <property type="entry name" value="BCTRLSENSOR"/>
</dbReference>
<name>A0ABW5FKR9_9PSEU</name>
<dbReference type="InterPro" id="IPR003594">
    <property type="entry name" value="HATPase_dom"/>
</dbReference>
<protein>
    <recommendedName>
        <fullName evidence="3">histidine kinase</fullName>
        <ecNumber evidence="3">2.7.13.3</ecNumber>
    </recommendedName>
</protein>
<keyword evidence="14" id="KW-1185">Reference proteome</keyword>
<accession>A0ABW5FKR9</accession>
<dbReference type="EC" id="2.7.13.3" evidence="3"/>
<keyword evidence="4" id="KW-0597">Phosphoprotein</keyword>
<dbReference type="Gene3D" id="3.30.565.10">
    <property type="entry name" value="Histidine kinase-like ATPase, C-terminal domain"/>
    <property type="match status" value="1"/>
</dbReference>
<dbReference type="SMART" id="SM00388">
    <property type="entry name" value="HisKA"/>
    <property type="match status" value="1"/>
</dbReference>
<evidence type="ECO:0000256" key="2">
    <source>
        <dbReference type="ARBA" id="ARBA00004236"/>
    </source>
</evidence>